<evidence type="ECO:0008006" key="7">
    <source>
        <dbReference type="Google" id="ProtNLM"/>
    </source>
</evidence>
<reference evidence="5" key="1">
    <citation type="journal article" date="2020" name="Stud. Mycol.">
        <title>101 Dothideomycetes genomes: a test case for predicting lifestyles and emergence of pathogens.</title>
        <authorList>
            <person name="Haridas S."/>
            <person name="Albert R."/>
            <person name="Binder M."/>
            <person name="Bloem J."/>
            <person name="Labutti K."/>
            <person name="Salamov A."/>
            <person name="Andreopoulos B."/>
            <person name="Baker S."/>
            <person name="Barry K."/>
            <person name="Bills G."/>
            <person name="Bluhm B."/>
            <person name="Cannon C."/>
            <person name="Castanera R."/>
            <person name="Culley D."/>
            <person name="Daum C."/>
            <person name="Ezra D."/>
            <person name="Gonzalez J."/>
            <person name="Henrissat B."/>
            <person name="Kuo A."/>
            <person name="Liang C."/>
            <person name="Lipzen A."/>
            <person name="Lutzoni F."/>
            <person name="Magnuson J."/>
            <person name="Mondo S."/>
            <person name="Nolan M."/>
            <person name="Ohm R."/>
            <person name="Pangilinan J."/>
            <person name="Park H.-J."/>
            <person name="Ramirez L."/>
            <person name="Alfaro M."/>
            <person name="Sun H."/>
            <person name="Tritt A."/>
            <person name="Yoshinaga Y."/>
            <person name="Zwiers L.-H."/>
            <person name="Turgeon B."/>
            <person name="Goodwin S."/>
            <person name="Spatafora J."/>
            <person name="Crous P."/>
            <person name="Grigoriev I."/>
        </authorList>
    </citation>
    <scope>NUCLEOTIDE SEQUENCE</scope>
    <source>
        <strain evidence="5">CBS 379.55</strain>
    </source>
</reference>
<dbReference type="GeneID" id="54550623"/>
<dbReference type="Proteomes" id="UP000800097">
    <property type="component" value="Unassembled WGS sequence"/>
</dbReference>
<dbReference type="InterPro" id="IPR019413">
    <property type="entry name" value="Dsc3_ub-like_dom"/>
</dbReference>
<feature type="domain" description="DSC E3 ubiquitin ligase complex subunit 3 ubiquitin-like" evidence="3">
    <location>
        <begin position="13"/>
        <end position="132"/>
    </location>
</feature>
<keyword evidence="2" id="KW-1133">Transmembrane helix</keyword>
<feature type="compositionally biased region" description="Low complexity" evidence="1">
    <location>
        <begin position="142"/>
        <end position="151"/>
    </location>
</feature>
<name>A0A6A6JYY1_WESOR</name>
<dbReference type="InterPro" id="IPR045226">
    <property type="entry name" value="Dsc3"/>
</dbReference>
<dbReference type="PANTHER" id="PTHR28049">
    <property type="entry name" value="TRANSMEMBRANE PROTEIN YOR223W"/>
    <property type="match status" value="1"/>
</dbReference>
<evidence type="ECO:0000259" key="4">
    <source>
        <dbReference type="Pfam" id="PF13373"/>
    </source>
</evidence>
<dbReference type="GO" id="GO:0005783">
    <property type="term" value="C:endoplasmic reticulum"/>
    <property type="evidence" value="ECO:0007669"/>
    <property type="project" value="TreeGrafter"/>
</dbReference>
<feature type="region of interest" description="Disordered" evidence="1">
    <location>
        <begin position="141"/>
        <end position="194"/>
    </location>
</feature>
<dbReference type="GO" id="GO:0044695">
    <property type="term" value="C:Dsc E3 ubiquitin ligase complex"/>
    <property type="evidence" value="ECO:0007669"/>
    <property type="project" value="InterPro"/>
</dbReference>
<evidence type="ECO:0000256" key="2">
    <source>
        <dbReference type="SAM" id="Phobius"/>
    </source>
</evidence>
<dbReference type="SUPFAM" id="SSF54236">
    <property type="entry name" value="Ubiquitin-like"/>
    <property type="match status" value="1"/>
</dbReference>
<dbReference type="PANTHER" id="PTHR28049:SF1">
    <property type="entry name" value="DSC E3 UBIQUITIN LIGASE COMPLEX SUBUNIT 3"/>
    <property type="match status" value="1"/>
</dbReference>
<dbReference type="Gene3D" id="3.10.20.90">
    <property type="entry name" value="Phosphatidylinositol 3-kinase Catalytic Subunit, Chain A, domain 1"/>
    <property type="match status" value="1"/>
</dbReference>
<dbReference type="OrthoDB" id="2556122at2759"/>
<gene>
    <name evidence="5" type="ORF">EI97DRAFT_429449</name>
</gene>
<protein>
    <recommendedName>
        <fullName evidence="7">Ubiquitin-like domain-containing protein</fullName>
    </recommendedName>
</protein>
<dbReference type="Pfam" id="PF10302">
    <property type="entry name" value="Dsc3_N"/>
    <property type="match status" value="1"/>
</dbReference>
<keyword evidence="6" id="KW-1185">Reference proteome</keyword>
<dbReference type="AlphaFoldDB" id="A0A6A6JYY1"/>
<keyword evidence="2" id="KW-0472">Membrane</keyword>
<evidence type="ECO:0000256" key="1">
    <source>
        <dbReference type="SAM" id="MobiDB-lite"/>
    </source>
</evidence>
<feature type="transmembrane region" description="Helical" evidence="2">
    <location>
        <begin position="317"/>
        <end position="334"/>
    </location>
</feature>
<evidence type="ECO:0000313" key="5">
    <source>
        <dbReference type="EMBL" id="KAF2281415.1"/>
    </source>
</evidence>
<dbReference type="InterPro" id="IPR029071">
    <property type="entry name" value="Ubiquitin-like_domsf"/>
</dbReference>
<organism evidence="5 6">
    <name type="scientific">Westerdykella ornata</name>
    <dbReference type="NCBI Taxonomy" id="318751"/>
    <lineage>
        <taxon>Eukaryota</taxon>
        <taxon>Fungi</taxon>
        <taxon>Dikarya</taxon>
        <taxon>Ascomycota</taxon>
        <taxon>Pezizomycotina</taxon>
        <taxon>Dothideomycetes</taxon>
        <taxon>Pleosporomycetidae</taxon>
        <taxon>Pleosporales</taxon>
        <taxon>Sporormiaceae</taxon>
        <taxon>Westerdykella</taxon>
    </lineage>
</organism>
<dbReference type="Pfam" id="PF13373">
    <property type="entry name" value="Dsc3_C"/>
    <property type="match status" value="1"/>
</dbReference>
<dbReference type="EMBL" id="ML986484">
    <property type="protein sequence ID" value="KAF2281415.1"/>
    <property type="molecule type" value="Genomic_DNA"/>
</dbReference>
<proteinExistence type="predicted"/>
<dbReference type="RefSeq" id="XP_033658952.1">
    <property type="nucleotide sequence ID" value="XM_033797448.1"/>
</dbReference>
<accession>A0A6A6JYY1</accession>
<feature type="region of interest" description="Disordered" evidence="1">
    <location>
        <begin position="73"/>
        <end position="116"/>
    </location>
</feature>
<keyword evidence="2" id="KW-0812">Transmembrane</keyword>
<feature type="domain" description="DSC E3 ubiquitin ligase complex subunit 3 C-terminal" evidence="4">
    <location>
        <begin position="198"/>
        <end position="333"/>
    </location>
</feature>
<dbReference type="InterPro" id="IPR025390">
    <property type="entry name" value="Dsc3_C"/>
</dbReference>
<feature type="transmembrane region" description="Helical" evidence="2">
    <location>
        <begin position="287"/>
        <end position="305"/>
    </location>
</feature>
<sequence>MTTTNALPDQLIYLIIRFTASIPDLELPIPSPRTVTTVSLKQLIRSHLPQPHTYARLRLIYAGKVLPDTAPLSLSLKLPPPPPPRDGTYNEHGPGSKSKGKQPVRNGLVDEDPGQGQYGGGRRFYIHCSLGDALSVKELESEAAQARASEATLHVEHEQQHTESSTRQQHSTSDVSGATDADGRARRRSSVAAAPAPQGFDRLLSSGFTPAEVAALRTQFQTNLSFTHTPDTMPSAAELRRLEDRWLDSTAMEPSPSDANADVAGGGGTAGWGAGFGVEDGGLDDMLWGYLVGFFWPLGGLVWGFREEGVWSRRRQVAVVMGVVLNAAFGFMRWSS</sequence>
<feature type="compositionally biased region" description="Polar residues" evidence="1">
    <location>
        <begin position="162"/>
        <end position="176"/>
    </location>
</feature>
<evidence type="ECO:0000313" key="6">
    <source>
        <dbReference type="Proteomes" id="UP000800097"/>
    </source>
</evidence>
<evidence type="ECO:0000259" key="3">
    <source>
        <dbReference type="Pfam" id="PF10302"/>
    </source>
</evidence>